<dbReference type="Proteomes" id="UP001222027">
    <property type="component" value="Unassembled WGS sequence"/>
</dbReference>
<accession>A0AAV8RU37</accession>
<dbReference type="Gene3D" id="3.30.1370.210">
    <property type="match status" value="1"/>
</dbReference>
<comment type="caution">
    <text evidence="8">The sequence shown here is derived from an EMBL/GenBank/DDBJ whole genome shotgun (WGS) entry which is preliminary data.</text>
</comment>
<dbReference type="PANTHER" id="PTHR14493">
    <property type="entry name" value="UNKEMPT FAMILY MEMBER"/>
    <property type="match status" value="1"/>
</dbReference>
<dbReference type="InterPro" id="IPR057444">
    <property type="entry name" value="Znf-CCCH_AtC3H23-like"/>
</dbReference>
<dbReference type="SMART" id="SM00356">
    <property type="entry name" value="ZnF_C3H1"/>
    <property type="match status" value="2"/>
</dbReference>
<gene>
    <name evidence="8" type="ORF">OPV22_000313</name>
</gene>
<evidence type="ECO:0000313" key="8">
    <source>
        <dbReference type="EMBL" id="KAJ8509879.1"/>
    </source>
</evidence>
<evidence type="ECO:0000256" key="2">
    <source>
        <dbReference type="ARBA" id="ARBA00022771"/>
    </source>
</evidence>
<keyword evidence="3 5" id="KW-0862">Zinc</keyword>
<keyword evidence="1 5" id="KW-0479">Metal-binding</keyword>
<evidence type="ECO:0000256" key="5">
    <source>
        <dbReference type="PROSITE-ProRule" id="PRU00723"/>
    </source>
</evidence>
<keyword evidence="4" id="KW-0238">DNA-binding</keyword>
<evidence type="ECO:0000256" key="3">
    <source>
        <dbReference type="ARBA" id="ARBA00022833"/>
    </source>
</evidence>
<feature type="region of interest" description="Disordered" evidence="6">
    <location>
        <begin position="1"/>
        <end position="23"/>
    </location>
</feature>
<proteinExistence type="predicted"/>
<dbReference type="PROSITE" id="PS50103">
    <property type="entry name" value="ZF_C3H1"/>
    <property type="match status" value="1"/>
</dbReference>
<evidence type="ECO:0000256" key="1">
    <source>
        <dbReference type="ARBA" id="ARBA00022723"/>
    </source>
</evidence>
<dbReference type="Pfam" id="PF25512">
    <property type="entry name" value="zf-CCCH_AtC3H23"/>
    <property type="match status" value="1"/>
</dbReference>
<dbReference type="PANTHER" id="PTHR14493:SF90">
    <property type="entry name" value="ZINC FINGER CCCH DOMAIN-CONTAINING PROTEIN 2"/>
    <property type="match status" value="1"/>
</dbReference>
<dbReference type="EMBL" id="JAQQAF010000001">
    <property type="protein sequence ID" value="KAJ8509879.1"/>
    <property type="molecule type" value="Genomic_DNA"/>
</dbReference>
<dbReference type="InterPro" id="IPR000571">
    <property type="entry name" value="Znf_CCCH"/>
</dbReference>
<evidence type="ECO:0000313" key="9">
    <source>
        <dbReference type="Proteomes" id="UP001222027"/>
    </source>
</evidence>
<feature type="domain" description="C3H1-type" evidence="7">
    <location>
        <begin position="131"/>
        <end position="153"/>
    </location>
</feature>
<dbReference type="GO" id="GO:0008270">
    <property type="term" value="F:zinc ion binding"/>
    <property type="evidence" value="ECO:0007669"/>
    <property type="project" value="UniProtKB-KW"/>
</dbReference>
<reference evidence="8 9" key="1">
    <citation type="submission" date="2022-12" db="EMBL/GenBank/DDBJ databases">
        <title>Chromosome-scale assembly of the Ensete ventricosum genome.</title>
        <authorList>
            <person name="Dussert Y."/>
            <person name="Stocks J."/>
            <person name="Wendawek A."/>
            <person name="Woldeyes F."/>
            <person name="Nichols R.A."/>
            <person name="Borrell J.S."/>
        </authorList>
    </citation>
    <scope>NUCLEOTIDE SEQUENCE [LARGE SCALE GENOMIC DNA]</scope>
    <source>
        <strain evidence="9">cv. Maze</strain>
        <tissue evidence="8">Seeds</tissue>
    </source>
</reference>
<dbReference type="InterPro" id="IPR045234">
    <property type="entry name" value="Unkempt-like"/>
</dbReference>
<evidence type="ECO:0000256" key="4">
    <source>
        <dbReference type="ARBA" id="ARBA00023125"/>
    </source>
</evidence>
<sequence length="338" mass="37945">MCGGGPSPSRSRQKTSPLPSPIEPFGNIRRVLGNKAIIVSGDDGQLGCTSTLKVTEKKKKKKREYPVDPFLSDLIIDGGIYGTDEFRMFCFKVVPCTRTYVHDWTACPFVHPGETARRRDPIKYRYAAWFPCPAFRLGGCSRGDMCLFAHGVFERWLHPTQYRTVMCRDAARCPRRVCFFAHTSQELRAVPVLLRLPGLHDVSAEQQMIHQIHLVVSPFAAEISSSPTMYDSDQLTPWPHQQQQHHSFYLTIDANVSSRFPSPLQVSSLPITPPDVSFLLGAGDHLSPSPIFSPTTKWVAPCEKEEEEEEVIGGLLARSPWAEEPDVSWVQSLVGPRR</sequence>
<name>A0AAV8RU37_ENSVE</name>
<evidence type="ECO:0000256" key="6">
    <source>
        <dbReference type="SAM" id="MobiDB-lite"/>
    </source>
</evidence>
<feature type="compositionally biased region" description="Polar residues" evidence="6">
    <location>
        <begin position="8"/>
        <end position="17"/>
    </location>
</feature>
<keyword evidence="2 5" id="KW-0863">Zinc-finger</keyword>
<evidence type="ECO:0000259" key="7">
    <source>
        <dbReference type="PROSITE" id="PS50103"/>
    </source>
</evidence>
<dbReference type="GO" id="GO:0003677">
    <property type="term" value="F:DNA binding"/>
    <property type="evidence" value="ECO:0007669"/>
    <property type="project" value="UniProtKB-KW"/>
</dbReference>
<keyword evidence="9" id="KW-1185">Reference proteome</keyword>
<protein>
    <recommendedName>
        <fullName evidence="7">C3H1-type domain-containing protein</fullName>
    </recommendedName>
</protein>
<organism evidence="8 9">
    <name type="scientific">Ensete ventricosum</name>
    <name type="common">Abyssinian banana</name>
    <name type="synonym">Musa ensete</name>
    <dbReference type="NCBI Taxonomy" id="4639"/>
    <lineage>
        <taxon>Eukaryota</taxon>
        <taxon>Viridiplantae</taxon>
        <taxon>Streptophyta</taxon>
        <taxon>Embryophyta</taxon>
        <taxon>Tracheophyta</taxon>
        <taxon>Spermatophyta</taxon>
        <taxon>Magnoliopsida</taxon>
        <taxon>Liliopsida</taxon>
        <taxon>Zingiberales</taxon>
        <taxon>Musaceae</taxon>
        <taxon>Ensete</taxon>
    </lineage>
</organism>
<feature type="zinc finger region" description="C3H1-type" evidence="5">
    <location>
        <begin position="131"/>
        <end position="153"/>
    </location>
</feature>
<dbReference type="AlphaFoldDB" id="A0AAV8RU37"/>